<comment type="similarity">
    <text evidence="3">Belongs to the class-I pyridine nucleotide-disulfide oxidoreductase family.</text>
</comment>
<evidence type="ECO:0000259" key="15">
    <source>
        <dbReference type="Pfam" id="PF07992"/>
    </source>
</evidence>
<dbReference type="Gene3D" id="3.30.390.30">
    <property type="match status" value="1"/>
</dbReference>
<dbReference type="SUPFAM" id="SSF51905">
    <property type="entry name" value="FAD/NAD(P)-binding domain"/>
    <property type="match status" value="1"/>
</dbReference>
<dbReference type="Pfam" id="PF07992">
    <property type="entry name" value="Pyr_redox_2"/>
    <property type="match status" value="1"/>
</dbReference>
<dbReference type="PANTHER" id="PTHR22912">
    <property type="entry name" value="DISULFIDE OXIDOREDUCTASE"/>
    <property type="match status" value="1"/>
</dbReference>
<evidence type="ECO:0000256" key="2">
    <source>
        <dbReference type="ARBA" id="ARBA00004496"/>
    </source>
</evidence>
<protein>
    <recommendedName>
        <fullName evidence="5">Soluble pyridine nucleotide transhydrogenase</fullName>
        <ecNumber evidence="4">1.6.1.1</ecNumber>
    </recommendedName>
    <alternativeName>
        <fullName evidence="12">NAD(P)(+) transhydrogenase [B-specific]</fullName>
    </alternativeName>
</protein>
<keyword evidence="9" id="KW-0521">NADP</keyword>
<evidence type="ECO:0000256" key="1">
    <source>
        <dbReference type="ARBA" id="ARBA00002842"/>
    </source>
</evidence>
<dbReference type="PANTHER" id="PTHR22912:SF93">
    <property type="entry name" value="SOLUBLE PYRIDINE NUCLEOTIDE TRANSHYDROGENASE"/>
    <property type="match status" value="1"/>
</dbReference>
<dbReference type="FunFam" id="3.30.390.30:FF:000001">
    <property type="entry name" value="Dihydrolipoyl dehydrogenase"/>
    <property type="match status" value="1"/>
</dbReference>
<comment type="cofactor">
    <cofactor evidence="13">
        <name>FAD</name>
        <dbReference type="ChEBI" id="CHEBI:57692"/>
    </cofactor>
    <text evidence="13">Binds 1 FAD per subunit.</text>
</comment>
<dbReference type="InterPro" id="IPR001100">
    <property type="entry name" value="Pyr_nuc-diS_OxRdtase"/>
</dbReference>
<comment type="subcellular location">
    <subcellularLocation>
        <location evidence="2">Cytoplasm</location>
    </subcellularLocation>
</comment>
<dbReference type="GO" id="GO:0005829">
    <property type="term" value="C:cytosol"/>
    <property type="evidence" value="ECO:0007669"/>
    <property type="project" value="TreeGrafter"/>
</dbReference>
<dbReference type="SUPFAM" id="SSF55424">
    <property type="entry name" value="FAD/NAD-linked reductases, dimerisation (C-terminal) domain"/>
    <property type="match status" value="1"/>
</dbReference>
<evidence type="ECO:0000256" key="6">
    <source>
        <dbReference type="ARBA" id="ARBA00022490"/>
    </source>
</evidence>
<dbReference type="RefSeq" id="WP_074654153.1">
    <property type="nucleotide sequence ID" value="NZ_FNSD01000001.1"/>
</dbReference>
<evidence type="ECO:0000256" key="12">
    <source>
        <dbReference type="ARBA" id="ARBA00031183"/>
    </source>
</evidence>
<evidence type="ECO:0000256" key="9">
    <source>
        <dbReference type="ARBA" id="ARBA00022857"/>
    </source>
</evidence>
<sequence>MSSAPTGNVYDLIVIGSGPAGQRAAIYGAKLGKRVALIEMREVVGGACINTGTIPSKTMREAVLHLSGYNYRSIYGMNYRVKERITMADLAFRVQHVIKTEIDVTEAQLSRNNIDMFTGTASFVDPTHLKVTNSRGDNVYESKNIIIATGTKPAASDKVPINGTTIINSDLVLDLKQLPKTMIIVGGGVIGVEYTCMFAALGVRCTLIERRPRLLEFADQEIVEALSYHLRDSRVTMRLNEEVESVVENEDGTVTALLESKKKVQGDALLYAVGRQGNVDELQLGNIGVESDSRGRIPVDKDYRTKCPSVFAVGDVIGFPSLASVSMEQGRISAARAFGDESILSNPSFYPYGIWTIPEISFLGKTEEQLTEEDVPYEVGVAYYREIARGQIRGDTTGRLKLIFHRENKSILGVHIIGEGASELLHIGQAVMALGGNIDYFVETVFNYPTLAECYKVAAFNGLNRLRRGD</sequence>
<evidence type="ECO:0000313" key="16">
    <source>
        <dbReference type="EMBL" id="SEB96939.1"/>
    </source>
</evidence>
<dbReference type="GO" id="GO:0004148">
    <property type="term" value="F:dihydrolipoyl dehydrogenase (NADH) activity"/>
    <property type="evidence" value="ECO:0007669"/>
    <property type="project" value="TreeGrafter"/>
</dbReference>
<feature type="binding site" evidence="13">
    <location>
        <begin position="186"/>
        <end position="193"/>
    </location>
    <ligand>
        <name>NAD(+)</name>
        <dbReference type="ChEBI" id="CHEBI:57540"/>
    </ligand>
</feature>
<evidence type="ECO:0000256" key="10">
    <source>
        <dbReference type="ARBA" id="ARBA00023002"/>
    </source>
</evidence>
<dbReference type="InterPro" id="IPR016156">
    <property type="entry name" value="FAD/NAD-linked_Rdtase_dimer_sf"/>
</dbReference>
<keyword evidence="13" id="KW-0547">Nucleotide-binding</keyword>
<dbReference type="Gene3D" id="3.50.50.60">
    <property type="entry name" value="FAD/NAD(P)-binding domain"/>
    <property type="match status" value="2"/>
</dbReference>
<feature type="binding site" evidence="13">
    <location>
        <position position="315"/>
    </location>
    <ligand>
        <name>FAD</name>
        <dbReference type="ChEBI" id="CHEBI:57692"/>
    </ligand>
</feature>
<evidence type="ECO:0000256" key="13">
    <source>
        <dbReference type="PIRSR" id="PIRSR000350-3"/>
    </source>
</evidence>
<dbReference type="Pfam" id="PF02852">
    <property type="entry name" value="Pyr_redox_dim"/>
    <property type="match status" value="1"/>
</dbReference>
<comment type="function">
    <text evidence="1">Conversion of NADPH, generated by peripheral catabolic pathways, to NADH, which can enter the respiratory chain for energy generation.</text>
</comment>
<keyword evidence="8 13" id="KW-0274">FAD</keyword>
<evidence type="ECO:0000256" key="11">
    <source>
        <dbReference type="ARBA" id="ARBA00023027"/>
    </source>
</evidence>
<dbReference type="InterPro" id="IPR050151">
    <property type="entry name" value="Class-I_Pyr_Nuc-Dis_Oxidored"/>
</dbReference>
<dbReference type="GO" id="GO:0006103">
    <property type="term" value="P:2-oxoglutarate metabolic process"/>
    <property type="evidence" value="ECO:0007669"/>
    <property type="project" value="TreeGrafter"/>
</dbReference>
<dbReference type="InterPro" id="IPR004099">
    <property type="entry name" value="Pyr_nucl-diS_OxRdtase_dimer"/>
</dbReference>
<evidence type="ECO:0000256" key="3">
    <source>
        <dbReference type="ARBA" id="ARBA00007532"/>
    </source>
</evidence>
<feature type="domain" description="FAD/NAD(P)-binding" evidence="15">
    <location>
        <begin position="10"/>
        <end position="330"/>
    </location>
</feature>
<evidence type="ECO:0000313" key="17">
    <source>
        <dbReference type="Proteomes" id="UP000182409"/>
    </source>
</evidence>
<organism evidence="16 17">
    <name type="scientific">Terriglobus roseus</name>
    <dbReference type="NCBI Taxonomy" id="392734"/>
    <lineage>
        <taxon>Bacteria</taxon>
        <taxon>Pseudomonadati</taxon>
        <taxon>Acidobacteriota</taxon>
        <taxon>Terriglobia</taxon>
        <taxon>Terriglobales</taxon>
        <taxon>Acidobacteriaceae</taxon>
        <taxon>Terriglobus</taxon>
    </lineage>
</organism>
<feature type="binding site" evidence="13">
    <location>
        <position position="57"/>
    </location>
    <ligand>
        <name>FAD</name>
        <dbReference type="ChEBI" id="CHEBI:57692"/>
    </ligand>
</feature>
<dbReference type="Proteomes" id="UP000182409">
    <property type="component" value="Unassembled WGS sequence"/>
</dbReference>
<reference evidence="16 17" key="1">
    <citation type="submission" date="2016-10" db="EMBL/GenBank/DDBJ databases">
        <authorList>
            <person name="de Groot N.N."/>
        </authorList>
    </citation>
    <scope>NUCLEOTIDE SEQUENCE [LARGE SCALE GENOMIC DNA]</scope>
    <source>
        <strain evidence="16 17">AB35.6</strain>
    </source>
</reference>
<keyword evidence="7" id="KW-0285">Flavoprotein</keyword>
<evidence type="ECO:0000256" key="8">
    <source>
        <dbReference type="ARBA" id="ARBA00022827"/>
    </source>
</evidence>
<dbReference type="PIRSF" id="PIRSF000350">
    <property type="entry name" value="Mercury_reductase_MerA"/>
    <property type="match status" value="1"/>
</dbReference>
<feature type="binding site" evidence="13">
    <location>
        <position position="274"/>
    </location>
    <ligand>
        <name>NAD(+)</name>
        <dbReference type="ChEBI" id="CHEBI:57540"/>
    </ligand>
</feature>
<evidence type="ECO:0000256" key="7">
    <source>
        <dbReference type="ARBA" id="ARBA00022630"/>
    </source>
</evidence>
<proteinExistence type="inferred from homology"/>
<keyword evidence="10" id="KW-0560">Oxidoreductase</keyword>
<dbReference type="InterPro" id="IPR036188">
    <property type="entry name" value="FAD/NAD-bd_sf"/>
</dbReference>
<feature type="binding site" evidence="13">
    <location>
        <position position="209"/>
    </location>
    <ligand>
        <name>NAD(+)</name>
        <dbReference type="ChEBI" id="CHEBI:57540"/>
    </ligand>
</feature>
<accession>A0A1H4NP25</accession>
<dbReference type="GO" id="GO:0003957">
    <property type="term" value="F:NAD(P)+ transhydrogenase (Si-specific) activity"/>
    <property type="evidence" value="ECO:0007669"/>
    <property type="project" value="UniProtKB-EC"/>
</dbReference>
<evidence type="ECO:0000256" key="5">
    <source>
        <dbReference type="ARBA" id="ARBA00016603"/>
    </source>
</evidence>
<dbReference type="PRINTS" id="PR00368">
    <property type="entry name" value="FADPNR"/>
</dbReference>
<dbReference type="EC" id="1.6.1.1" evidence="4"/>
<keyword evidence="11 13" id="KW-0520">NAD</keyword>
<dbReference type="GO" id="GO:0050660">
    <property type="term" value="F:flavin adenine dinucleotide binding"/>
    <property type="evidence" value="ECO:0007669"/>
    <property type="project" value="TreeGrafter"/>
</dbReference>
<dbReference type="AlphaFoldDB" id="A0A1H4NP25"/>
<keyword evidence="6" id="KW-0963">Cytoplasm</keyword>
<dbReference type="EMBL" id="FNSD01000001">
    <property type="protein sequence ID" value="SEB96939.1"/>
    <property type="molecule type" value="Genomic_DNA"/>
</dbReference>
<dbReference type="InterPro" id="IPR023753">
    <property type="entry name" value="FAD/NAD-binding_dom"/>
</dbReference>
<dbReference type="NCBIfam" id="NF003585">
    <property type="entry name" value="PRK05249.1"/>
    <property type="match status" value="1"/>
</dbReference>
<feature type="domain" description="Pyridine nucleotide-disulphide oxidoreductase dimerisation" evidence="14">
    <location>
        <begin position="351"/>
        <end position="458"/>
    </location>
</feature>
<dbReference type="OrthoDB" id="9800167at2"/>
<gene>
    <name evidence="16" type="ORF">SAMN05443244_2310</name>
</gene>
<evidence type="ECO:0000256" key="4">
    <source>
        <dbReference type="ARBA" id="ARBA00012772"/>
    </source>
</evidence>
<name>A0A1H4NP25_9BACT</name>
<dbReference type="PRINTS" id="PR00411">
    <property type="entry name" value="PNDRDTASEI"/>
</dbReference>
<evidence type="ECO:0000259" key="14">
    <source>
        <dbReference type="Pfam" id="PF02852"/>
    </source>
</evidence>